<dbReference type="GO" id="GO:0004930">
    <property type="term" value="F:G protein-coupled receptor activity"/>
    <property type="evidence" value="ECO:0007669"/>
    <property type="project" value="UniProtKB-KW"/>
</dbReference>
<dbReference type="Proteomes" id="UP001166674">
    <property type="component" value="Unassembled WGS sequence"/>
</dbReference>
<feature type="transmembrane region" description="Helical" evidence="9">
    <location>
        <begin position="33"/>
        <end position="57"/>
    </location>
</feature>
<name>A0AA41SQI6_SCICA</name>
<evidence type="ECO:0000256" key="4">
    <source>
        <dbReference type="ARBA" id="ARBA00022989"/>
    </source>
</evidence>
<evidence type="ECO:0000256" key="8">
    <source>
        <dbReference type="ARBA" id="ARBA00023224"/>
    </source>
</evidence>
<dbReference type="EMBL" id="JAATJV010134190">
    <property type="protein sequence ID" value="MBZ3869265.1"/>
    <property type="molecule type" value="Genomic_DNA"/>
</dbReference>
<dbReference type="GO" id="GO:0005886">
    <property type="term" value="C:plasma membrane"/>
    <property type="evidence" value="ECO:0007669"/>
    <property type="project" value="UniProtKB-SubCell"/>
</dbReference>
<evidence type="ECO:0000256" key="1">
    <source>
        <dbReference type="ARBA" id="ARBA00004651"/>
    </source>
</evidence>
<organism evidence="11 12">
    <name type="scientific">Sciurus carolinensis</name>
    <name type="common">Eastern gray squirrel</name>
    <dbReference type="NCBI Taxonomy" id="30640"/>
    <lineage>
        <taxon>Eukaryota</taxon>
        <taxon>Metazoa</taxon>
        <taxon>Chordata</taxon>
        <taxon>Craniata</taxon>
        <taxon>Vertebrata</taxon>
        <taxon>Euteleostomi</taxon>
        <taxon>Mammalia</taxon>
        <taxon>Eutheria</taxon>
        <taxon>Euarchontoglires</taxon>
        <taxon>Glires</taxon>
        <taxon>Rodentia</taxon>
        <taxon>Sciuromorpha</taxon>
        <taxon>Sciuridae</taxon>
        <taxon>Sciurinae</taxon>
        <taxon>Sciurini</taxon>
        <taxon>Sciurus</taxon>
    </lineage>
</organism>
<evidence type="ECO:0000256" key="7">
    <source>
        <dbReference type="ARBA" id="ARBA00023170"/>
    </source>
</evidence>
<reference evidence="11" key="1">
    <citation type="submission" date="2020-03" db="EMBL/GenBank/DDBJ databases">
        <title>Studies in the Genomics of Life Span.</title>
        <authorList>
            <person name="Glass D."/>
        </authorList>
    </citation>
    <scope>NUCLEOTIDE SEQUENCE</scope>
    <source>
        <strain evidence="11">SUZIE</strain>
        <tissue evidence="11">Muscle</tissue>
    </source>
</reference>
<feature type="transmembrane region" description="Helical" evidence="9">
    <location>
        <begin position="69"/>
        <end position="90"/>
    </location>
</feature>
<comment type="caution">
    <text evidence="11">The sequence shown here is derived from an EMBL/GenBank/DDBJ whole genome shotgun (WGS) entry which is preliminary data.</text>
</comment>
<keyword evidence="2" id="KW-1003">Cell membrane</keyword>
<gene>
    <name evidence="11" type="ORF">SUZIE_102090</name>
</gene>
<keyword evidence="3 9" id="KW-0812">Transmembrane</keyword>
<proteinExistence type="predicted"/>
<keyword evidence="6 9" id="KW-0472">Membrane</keyword>
<comment type="subcellular location">
    <subcellularLocation>
        <location evidence="1">Cell membrane</location>
        <topology evidence="1">Multi-pass membrane protein</topology>
    </subcellularLocation>
</comment>
<feature type="chain" id="PRO_5041358357" evidence="10">
    <location>
        <begin position="22"/>
        <end position="95"/>
    </location>
</feature>
<dbReference type="PANTHER" id="PTHR11334:SF29">
    <property type="entry name" value="MAS-RELATED G-PROTEIN COUPLED RECEPTOR MEMBER X2"/>
    <property type="match status" value="1"/>
</dbReference>
<keyword evidence="5" id="KW-0297">G-protein coupled receptor</keyword>
<keyword evidence="10" id="KW-0732">Signal</keyword>
<accession>A0AA41SQI6</accession>
<keyword evidence="12" id="KW-1185">Reference proteome</keyword>
<evidence type="ECO:0000256" key="10">
    <source>
        <dbReference type="SAM" id="SignalP"/>
    </source>
</evidence>
<evidence type="ECO:0000256" key="5">
    <source>
        <dbReference type="ARBA" id="ARBA00023040"/>
    </source>
</evidence>
<feature type="signal peptide" evidence="10">
    <location>
        <begin position="1"/>
        <end position="21"/>
    </location>
</feature>
<evidence type="ECO:0000256" key="2">
    <source>
        <dbReference type="ARBA" id="ARBA00022475"/>
    </source>
</evidence>
<dbReference type="InterPro" id="IPR026234">
    <property type="entry name" value="MRGPCRFAMILY"/>
</dbReference>
<keyword evidence="8" id="KW-0807">Transducer</keyword>
<evidence type="ECO:0000313" key="11">
    <source>
        <dbReference type="EMBL" id="MBZ3869265.1"/>
    </source>
</evidence>
<dbReference type="AlphaFoldDB" id="A0AA41SQI6"/>
<keyword evidence="7 11" id="KW-0675">Receptor</keyword>
<protein>
    <submittedName>
        <fullName evidence="11">Mas-related G-protein coupled receptor member A6</fullName>
    </submittedName>
</protein>
<evidence type="ECO:0000256" key="6">
    <source>
        <dbReference type="ARBA" id="ARBA00023136"/>
    </source>
</evidence>
<evidence type="ECO:0000313" key="12">
    <source>
        <dbReference type="Proteomes" id="UP001166674"/>
    </source>
</evidence>
<dbReference type="PANTHER" id="PTHR11334">
    <property type="entry name" value="MAS-RELATED G-PROTEIN COUPLED RECEPTOR"/>
    <property type="match status" value="1"/>
</dbReference>
<keyword evidence="4 9" id="KW-1133">Transmembrane helix</keyword>
<evidence type="ECO:0000256" key="9">
    <source>
        <dbReference type="SAM" id="Phobius"/>
    </source>
</evidence>
<sequence length="95" mass="10724">MCALLWVLSLLLSILEHNCVAFSLDIINVILNFFPTVWLTFLFVVFSGSRLALWVRILCGSPKIQLTRLFVTIRLTVLILLLDVLPPGILDSDEP</sequence>
<evidence type="ECO:0000256" key="3">
    <source>
        <dbReference type="ARBA" id="ARBA00022692"/>
    </source>
</evidence>